<protein>
    <submittedName>
        <fullName evidence="1">Uncharacterized protein</fullName>
    </submittedName>
</protein>
<dbReference type="EMBL" id="NJHN03000065">
    <property type="protein sequence ID" value="KAH9418270.1"/>
    <property type="molecule type" value="Genomic_DNA"/>
</dbReference>
<dbReference type="Proteomes" id="UP000887458">
    <property type="component" value="Unassembled WGS sequence"/>
</dbReference>
<proteinExistence type="predicted"/>
<evidence type="ECO:0000313" key="1">
    <source>
        <dbReference type="EMBL" id="KAH9418270.1"/>
    </source>
</evidence>
<gene>
    <name evidence="1" type="ORF">DERP_010824</name>
</gene>
<reference evidence="1 2" key="1">
    <citation type="journal article" date="2018" name="J. Allergy Clin. Immunol.">
        <title>High-quality assembly of Dermatophagoides pteronyssinus genome and transcriptome reveals a wide range of novel allergens.</title>
        <authorList>
            <person name="Liu X.Y."/>
            <person name="Yang K.Y."/>
            <person name="Wang M.Q."/>
            <person name="Kwok J.S."/>
            <person name="Zeng X."/>
            <person name="Yang Z."/>
            <person name="Xiao X.J."/>
            <person name="Lau C.P."/>
            <person name="Li Y."/>
            <person name="Huang Z.M."/>
            <person name="Ba J.G."/>
            <person name="Yim A.K."/>
            <person name="Ouyang C.Y."/>
            <person name="Ngai S.M."/>
            <person name="Chan T.F."/>
            <person name="Leung E.L."/>
            <person name="Liu L."/>
            <person name="Liu Z.G."/>
            <person name="Tsui S.K."/>
        </authorList>
    </citation>
    <scope>NUCLEOTIDE SEQUENCE [LARGE SCALE GENOMIC DNA]</scope>
    <source>
        <strain evidence="1">Derp</strain>
    </source>
</reference>
<name>A0ABQ8J7E0_DERPT</name>
<keyword evidence="2" id="KW-1185">Reference proteome</keyword>
<reference evidence="1 2" key="2">
    <citation type="journal article" date="2022" name="Mol. Biol. Evol.">
        <title>Comparative Genomics Reveals Insights into the Divergent Evolution of Astigmatic Mites and Household Pest Adaptations.</title>
        <authorList>
            <person name="Xiong Q."/>
            <person name="Wan A.T."/>
            <person name="Liu X."/>
            <person name="Fung C.S."/>
            <person name="Xiao X."/>
            <person name="Malainual N."/>
            <person name="Hou J."/>
            <person name="Wang L."/>
            <person name="Wang M."/>
            <person name="Yang K.Y."/>
            <person name="Cui Y."/>
            <person name="Leung E.L."/>
            <person name="Nong W."/>
            <person name="Shin S.K."/>
            <person name="Au S.W."/>
            <person name="Jeong K.Y."/>
            <person name="Chew F.T."/>
            <person name="Hui J.H."/>
            <person name="Leung T.F."/>
            <person name="Tungtrongchitr A."/>
            <person name="Zhong N."/>
            <person name="Liu Z."/>
            <person name="Tsui S.K."/>
        </authorList>
    </citation>
    <scope>NUCLEOTIDE SEQUENCE [LARGE SCALE GENOMIC DNA]</scope>
    <source>
        <strain evidence="1">Derp</strain>
    </source>
</reference>
<comment type="caution">
    <text evidence="1">The sequence shown here is derived from an EMBL/GenBank/DDBJ whole genome shotgun (WGS) entry which is preliminary data.</text>
</comment>
<evidence type="ECO:0000313" key="2">
    <source>
        <dbReference type="Proteomes" id="UP000887458"/>
    </source>
</evidence>
<organism evidence="1 2">
    <name type="scientific">Dermatophagoides pteronyssinus</name>
    <name type="common">European house dust mite</name>
    <dbReference type="NCBI Taxonomy" id="6956"/>
    <lineage>
        <taxon>Eukaryota</taxon>
        <taxon>Metazoa</taxon>
        <taxon>Ecdysozoa</taxon>
        <taxon>Arthropoda</taxon>
        <taxon>Chelicerata</taxon>
        <taxon>Arachnida</taxon>
        <taxon>Acari</taxon>
        <taxon>Acariformes</taxon>
        <taxon>Sarcoptiformes</taxon>
        <taxon>Astigmata</taxon>
        <taxon>Psoroptidia</taxon>
        <taxon>Analgoidea</taxon>
        <taxon>Pyroglyphidae</taxon>
        <taxon>Dermatophagoidinae</taxon>
        <taxon>Dermatophagoides</taxon>
    </lineage>
</organism>
<sequence length="63" mass="6889">MVAMLFNAALRTCNEGDFFAKSMINPNTFRGELIASNHSVVDVSRLPRISANPLIAVRVELVA</sequence>
<accession>A0ABQ8J7E0</accession>